<evidence type="ECO:0000313" key="3">
    <source>
        <dbReference type="Proteomes" id="UP000242188"/>
    </source>
</evidence>
<organism evidence="2 3">
    <name type="scientific">Mizuhopecten yessoensis</name>
    <name type="common">Japanese scallop</name>
    <name type="synonym">Patinopecten yessoensis</name>
    <dbReference type="NCBI Taxonomy" id="6573"/>
    <lineage>
        <taxon>Eukaryota</taxon>
        <taxon>Metazoa</taxon>
        <taxon>Spiralia</taxon>
        <taxon>Lophotrochozoa</taxon>
        <taxon>Mollusca</taxon>
        <taxon>Bivalvia</taxon>
        <taxon>Autobranchia</taxon>
        <taxon>Pteriomorphia</taxon>
        <taxon>Pectinida</taxon>
        <taxon>Pectinoidea</taxon>
        <taxon>Pectinidae</taxon>
        <taxon>Mizuhopecten</taxon>
    </lineage>
</organism>
<proteinExistence type="predicted"/>
<protein>
    <recommendedName>
        <fullName evidence="1">B box-type domain-containing protein</fullName>
    </recommendedName>
</protein>
<keyword evidence="3" id="KW-1185">Reference proteome</keyword>
<reference evidence="2 3" key="1">
    <citation type="journal article" date="2017" name="Nat. Ecol. Evol.">
        <title>Scallop genome provides insights into evolution of bilaterian karyotype and development.</title>
        <authorList>
            <person name="Wang S."/>
            <person name="Zhang J."/>
            <person name="Jiao W."/>
            <person name="Li J."/>
            <person name="Xun X."/>
            <person name="Sun Y."/>
            <person name="Guo X."/>
            <person name="Huan P."/>
            <person name="Dong B."/>
            <person name="Zhang L."/>
            <person name="Hu X."/>
            <person name="Sun X."/>
            <person name="Wang J."/>
            <person name="Zhao C."/>
            <person name="Wang Y."/>
            <person name="Wang D."/>
            <person name="Huang X."/>
            <person name="Wang R."/>
            <person name="Lv J."/>
            <person name="Li Y."/>
            <person name="Zhang Z."/>
            <person name="Liu B."/>
            <person name="Lu W."/>
            <person name="Hui Y."/>
            <person name="Liang J."/>
            <person name="Zhou Z."/>
            <person name="Hou R."/>
            <person name="Li X."/>
            <person name="Liu Y."/>
            <person name="Li H."/>
            <person name="Ning X."/>
            <person name="Lin Y."/>
            <person name="Zhao L."/>
            <person name="Xing Q."/>
            <person name="Dou J."/>
            <person name="Li Y."/>
            <person name="Mao J."/>
            <person name="Guo H."/>
            <person name="Dou H."/>
            <person name="Li T."/>
            <person name="Mu C."/>
            <person name="Jiang W."/>
            <person name="Fu Q."/>
            <person name="Fu X."/>
            <person name="Miao Y."/>
            <person name="Liu J."/>
            <person name="Yu Q."/>
            <person name="Li R."/>
            <person name="Liao H."/>
            <person name="Li X."/>
            <person name="Kong Y."/>
            <person name="Jiang Z."/>
            <person name="Chourrout D."/>
            <person name="Li R."/>
            <person name="Bao Z."/>
        </authorList>
    </citation>
    <scope>NUCLEOTIDE SEQUENCE [LARGE SCALE GENOMIC DNA]</scope>
    <source>
        <strain evidence="2 3">PY_sf001</strain>
    </source>
</reference>
<dbReference type="OrthoDB" id="6071540at2759"/>
<dbReference type="Gene3D" id="3.30.160.60">
    <property type="entry name" value="Classic Zinc Finger"/>
    <property type="match status" value="1"/>
</dbReference>
<evidence type="ECO:0000259" key="1">
    <source>
        <dbReference type="Pfam" id="PF00643"/>
    </source>
</evidence>
<dbReference type="Gene3D" id="2.120.10.30">
    <property type="entry name" value="TolB, C-terminal domain"/>
    <property type="match status" value="1"/>
</dbReference>
<evidence type="ECO:0000313" key="2">
    <source>
        <dbReference type="EMBL" id="OWF46500.1"/>
    </source>
</evidence>
<comment type="caution">
    <text evidence="2">The sequence shown here is derived from an EMBL/GenBank/DDBJ whole genome shotgun (WGS) entry which is preliminary data.</text>
</comment>
<dbReference type="SUPFAM" id="SSF57845">
    <property type="entry name" value="B-box zinc-binding domain"/>
    <property type="match status" value="1"/>
</dbReference>
<dbReference type="Proteomes" id="UP000242188">
    <property type="component" value="Unassembled WGS sequence"/>
</dbReference>
<sequence length="523" mass="59794">MSCRRHDGHPLVRVCFSCSDQLVCDECTKLDHSGHIFREIEEVGKERQKTLLQNLKETEAVVLGIQQDLGKLQSFNEGNRSQSRDVVDKIQRRGKDIQDAVNQYTKQLVFMCERHHNDTDYDIAETKVRLDSELMNATKSRGIIQAALESENFPKIIETEKYHRNNQYQRQVVSVKSPRSVALVHGAGTVGHLREIFGDIEIQHQDNYQYRFHNESETREEHENAKRRKQDGGYNVCDTTVTSAFEQTTSSFGICFICPSLASVDECWIRLERMNEIKLVSRTGDVKQTIHFDTAVACLANTADNRTVVSCPDKHIIQEILPDGTPKTLFHLDRLSPRALCLTTEGNLLVSLVEKWSYSVSAFSTRKIAKYTVKGYKMAEAEYDGHRKRLFIKPSRVATSLSSGDVAVINRTEYETSHLVILDKHLRLKFRYFGDRKIIPSSKRYYGKESVQFCPQDVQYDAGNNILIAELYSCSIQLIDGNGHLLKILHTDEDIPWSLAVHTDHQVWTGYNSGKVKVLSYLK</sequence>
<feature type="domain" description="B box-type" evidence="1">
    <location>
        <begin position="2"/>
        <end position="39"/>
    </location>
</feature>
<name>A0A210QCR2_MIZYE</name>
<dbReference type="EMBL" id="NEDP02004182">
    <property type="protein sequence ID" value="OWF46500.1"/>
    <property type="molecule type" value="Genomic_DNA"/>
</dbReference>
<gene>
    <name evidence="2" type="ORF">KP79_PYT05246</name>
</gene>
<dbReference type="SUPFAM" id="SSF63829">
    <property type="entry name" value="Calcium-dependent phosphotriesterase"/>
    <property type="match status" value="1"/>
</dbReference>
<dbReference type="GO" id="GO:0008270">
    <property type="term" value="F:zinc ion binding"/>
    <property type="evidence" value="ECO:0007669"/>
    <property type="project" value="InterPro"/>
</dbReference>
<dbReference type="AlphaFoldDB" id="A0A210QCR2"/>
<dbReference type="InterPro" id="IPR011042">
    <property type="entry name" value="6-blade_b-propeller_TolB-like"/>
</dbReference>
<dbReference type="Pfam" id="PF00643">
    <property type="entry name" value="zf-B_box"/>
    <property type="match status" value="1"/>
</dbReference>
<dbReference type="InterPro" id="IPR000315">
    <property type="entry name" value="Znf_B-box"/>
</dbReference>
<accession>A0A210QCR2</accession>